<evidence type="ECO:0000256" key="5">
    <source>
        <dbReference type="ARBA" id="ARBA00023016"/>
    </source>
</evidence>
<dbReference type="Gene3D" id="3.90.20.20">
    <property type="match status" value="1"/>
</dbReference>
<keyword evidence="13" id="KW-0175">Coiled coil</keyword>
<dbReference type="GO" id="GO:0042803">
    <property type="term" value="F:protein homodimerization activity"/>
    <property type="evidence" value="ECO:0007669"/>
    <property type="project" value="InterPro"/>
</dbReference>
<evidence type="ECO:0000256" key="8">
    <source>
        <dbReference type="ARBA" id="ARBA00072274"/>
    </source>
</evidence>
<evidence type="ECO:0000256" key="2">
    <source>
        <dbReference type="ARBA" id="ARBA00009054"/>
    </source>
</evidence>
<evidence type="ECO:0000256" key="3">
    <source>
        <dbReference type="ARBA" id="ARBA00011738"/>
    </source>
</evidence>
<evidence type="ECO:0000256" key="4">
    <source>
        <dbReference type="ARBA" id="ARBA00022490"/>
    </source>
</evidence>
<reference evidence="15 16" key="1">
    <citation type="submission" date="2010-11" db="EMBL/GenBank/DDBJ databases">
        <authorList>
            <person name="Durkin A.S."/>
            <person name="Madupu R."/>
            <person name="Torralba M."/>
            <person name="Gillis M."/>
            <person name="Methe B."/>
            <person name="Sutton G."/>
            <person name="Nelson K.E."/>
        </authorList>
    </citation>
    <scope>NUCLEOTIDE SEQUENCE [LARGE SCALE GENOMIC DNA]</scope>
    <source>
        <strain evidence="15 16">UPII 345-E</strain>
    </source>
</reference>
<evidence type="ECO:0000256" key="6">
    <source>
        <dbReference type="ARBA" id="ARBA00023186"/>
    </source>
</evidence>
<comment type="caution">
    <text evidence="15">The sequence shown here is derived from an EMBL/GenBank/DDBJ whole genome shotgun (WGS) entry which is preliminary data.</text>
</comment>
<evidence type="ECO:0000256" key="9">
    <source>
        <dbReference type="ARBA" id="ARBA00076414"/>
    </source>
</evidence>
<evidence type="ECO:0000256" key="10">
    <source>
        <dbReference type="HAMAP-Rule" id="MF_01151"/>
    </source>
</evidence>
<dbReference type="AlphaFoldDB" id="E4LAD3"/>
<dbReference type="SUPFAM" id="SSF58014">
    <property type="entry name" value="Coiled-coil domain of nucleotide exchange factor GrpE"/>
    <property type="match status" value="1"/>
</dbReference>
<protein>
    <recommendedName>
        <fullName evidence="8 10">Protein GrpE</fullName>
    </recommendedName>
    <alternativeName>
        <fullName evidence="9 10">HSP-70 cofactor</fullName>
    </alternativeName>
</protein>
<dbReference type="CDD" id="cd00446">
    <property type="entry name" value="GrpE"/>
    <property type="match status" value="1"/>
</dbReference>
<dbReference type="FunFam" id="2.30.22.10:FF:000001">
    <property type="entry name" value="Protein GrpE"/>
    <property type="match status" value="1"/>
</dbReference>
<feature type="region of interest" description="Disordered" evidence="14">
    <location>
        <begin position="1"/>
        <end position="38"/>
    </location>
</feature>
<dbReference type="InterPro" id="IPR009012">
    <property type="entry name" value="GrpE_head"/>
</dbReference>
<evidence type="ECO:0000256" key="11">
    <source>
        <dbReference type="RuleBase" id="RU000639"/>
    </source>
</evidence>
<dbReference type="PROSITE" id="PS01071">
    <property type="entry name" value="GRPE"/>
    <property type="match status" value="1"/>
</dbReference>
<evidence type="ECO:0000313" key="16">
    <source>
        <dbReference type="Proteomes" id="UP000004594"/>
    </source>
</evidence>
<dbReference type="GO" id="GO:0005737">
    <property type="term" value="C:cytoplasm"/>
    <property type="evidence" value="ECO:0007669"/>
    <property type="project" value="UniProtKB-SubCell"/>
</dbReference>
<comment type="subunit">
    <text evidence="3 10">Homodimer.</text>
</comment>
<dbReference type="PANTHER" id="PTHR21237">
    <property type="entry name" value="GRPE PROTEIN"/>
    <property type="match status" value="1"/>
</dbReference>
<dbReference type="Pfam" id="PF01025">
    <property type="entry name" value="GrpE"/>
    <property type="match status" value="1"/>
</dbReference>
<dbReference type="SUPFAM" id="SSF51064">
    <property type="entry name" value="Head domain of nucleotide exchange factor GrpE"/>
    <property type="match status" value="1"/>
</dbReference>
<evidence type="ECO:0000313" key="15">
    <source>
        <dbReference type="EMBL" id="EFR42207.1"/>
    </source>
</evidence>
<keyword evidence="4 10" id="KW-0963">Cytoplasm</keyword>
<dbReference type="HAMAP" id="MF_01151">
    <property type="entry name" value="GrpE"/>
    <property type="match status" value="1"/>
</dbReference>
<organism evidence="15 16">
    <name type="scientific">Dialister micraerophilus UPII 345-E</name>
    <dbReference type="NCBI Taxonomy" id="910314"/>
    <lineage>
        <taxon>Bacteria</taxon>
        <taxon>Bacillati</taxon>
        <taxon>Bacillota</taxon>
        <taxon>Negativicutes</taxon>
        <taxon>Veillonellales</taxon>
        <taxon>Veillonellaceae</taxon>
        <taxon>Dialister</taxon>
    </lineage>
</organism>
<sequence>MNKKHEKDINRDEVKKNQKKVDSVQNSGKEINEKDEKISKGQEILQKMEIMTKKFVEMQNKLEETENRLQVSINQNVRLQADFDNFRRRTRENEENLTDKVQLKVLKDFLPLIDNCELALKHMESKDASEVYLEGYKLLHKQLMKIMDDLGVKEIDAKNKPFDPYFHEAVMQVTSDELDSDYVAGVFQKGYMYKDKVLRPSKVQVVQND</sequence>
<dbReference type="EMBL" id="AENT01000030">
    <property type="protein sequence ID" value="EFR42207.1"/>
    <property type="molecule type" value="Genomic_DNA"/>
</dbReference>
<dbReference type="RefSeq" id="WP_007555258.1">
    <property type="nucleotide sequence ID" value="NZ_AENT01000030.1"/>
</dbReference>
<dbReference type="Proteomes" id="UP000004594">
    <property type="component" value="Unassembled WGS sequence"/>
</dbReference>
<comment type="function">
    <text evidence="7 10 11">Participates actively in the response to hyperosmotic and heat shock by preventing the aggregation of stress-denatured proteins, in association with DnaK and GrpE. It is the nucleotide exchange factor for DnaK and may function as a thermosensor. Unfolded proteins bind initially to DnaJ; upon interaction with the DnaJ-bound protein, DnaK hydrolyzes its bound ATP, resulting in the formation of a stable complex. GrpE releases ADP from DnaK; ATP binding to DnaK triggers the release of the substrate protein, thus completing the reaction cycle. Several rounds of ATP-dependent interactions between DnaJ, DnaK and GrpE are required for fully efficient folding.</text>
</comment>
<dbReference type="OrthoDB" id="9812586at2"/>
<evidence type="ECO:0000256" key="1">
    <source>
        <dbReference type="ARBA" id="ARBA00004496"/>
    </source>
</evidence>
<dbReference type="GO" id="GO:0006457">
    <property type="term" value="P:protein folding"/>
    <property type="evidence" value="ECO:0007669"/>
    <property type="project" value="InterPro"/>
</dbReference>
<evidence type="ECO:0000256" key="7">
    <source>
        <dbReference type="ARBA" id="ARBA00053401"/>
    </source>
</evidence>
<comment type="subcellular location">
    <subcellularLocation>
        <location evidence="1 10">Cytoplasm</location>
    </subcellularLocation>
</comment>
<accession>E4LAD3</accession>
<dbReference type="PANTHER" id="PTHR21237:SF23">
    <property type="entry name" value="GRPE PROTEIN HOMOLOG, MITOCHONDRIAL"/>
    <property type="match status" value="1"/>
</dbReference>
<dbReference type="InterPro" id="IPR000740">
    <property type="entry name" value="GrpE"/>
</dbReference>
<feature type="compositionally biased region" description="Basic and acidic residues" evidence="14">
    <location>
        <begin position="1"/>
        <end position="22"/>
    </location>
</feature>
<evidence type="ECO:0000256" key="13">
    <source>
        <dbReference type="SAM" id="Coils"/>
    </source>
</evidence>
<comment type="similarity">
    <text evidence="2 10 12">Belongs to the GrpE family.</text>
</comment>
<evidence type="ECO:0000256" key="12">
    <source>
        <dbReference type="RuleBase" id="RU004478"/>
    </source>
</evidence>
<keyword evidence="5 10" id="KW-0346">Stress response</keyword>
<dbReference type="GO" id="GO:0051082">
    <property type="term" value="F:unfolded protein binding"/>
    <property type="evidence" value="ECO:0007669"/>
    <property type="project" value="TreeGrafter"/>
</dbReference>
<dbReference type="Gene3D" id="2.30.22.10">
    <property type="entry name" value="Head domain of nucleotide exchange factor GrpE"/>
    <property type="match status" value="1"/>
</dbReference>
<name>E4LAD3_9FIRM</name>
<dbReference type="GO" id="GO:0051087">
    <property type="term" value="F:protein-folding chaperone binding"/>
    <property type="evidence" value="ECO:0007669"/>
    <property type="project" value="InterPro"/>
</dbReference>
<dbReference type="PRINTS" id="PR00773">
    <property type="entry name" value="GRPEPROTEIN"/>
</dbReference>
<feature type="coiled-coil region" evidence="13">
    <location>
        <begin position="48"/>
        <end position="82"/>
    </location>
</feature>
<proteinExistence type="inferred from homology"/>
<gene>
    <name evidence="10 15" type="primary">grpE</name>
    <name evidence="15" type="ORF">HMPREF9220_0196</name>
</gene>
<keyword evidence="6 10" id="KW-0143">Chaperone</keyword>
<dbReference type="eggNOG" id="COG0576">
    <property type="taxonomic scope" value="Bacteria"/>
</dbReference>
<dbReference type="InterPro" id="IPR013805">
    <property type="entry name" value="GrpE_CC"/>
</dbReference>
<evidence type="ECO:0000256" key="14">
    <source>
        <dbReference type="SAM" id="MobiDB-lite"/>
    </source>
</evidence>
<dbReference type="GO" id="GO:0000774">
    <property type="term" value="F:adenyl-nucleotide exchange factor activity"/>
    <property type="evidence" value="ECO:0007669"/>
    <property type="project" value="InterPro"/>
</dbReference>